<proteinExistence type="inferred from homology"/>
<organism evidence="11 12">
    <name type="scientific">Gouania willdenowi</name>
    <name type="common">Blunt-snouted clingfish</name>
    <name type="synonym">Lepadogaster willdenowi</name>
    <dbReference type="NCBI Taxonomy" id="441366"/>
    <lineage>
        <taxon>Eukaryota</taxon>
        <taxon>Metazoa</taxon>
        <taxon>Chordata</taxon>
        <taxon>Craniata</taxon>
        <taxon>Vertebrata</taxon>
        <taxon>Euteleostomi</taxon>
        <taxon>Actinopterygii</taxon>
        <taxon>Neopterygii</taxon>
        <taxon>Teleostei</taxon>
        <taxon>Neoteleostei</taxon>
        <taxon>Acanthomorphata</taxon>
        <taxon>Ovalentaria</taxon>
        <taxon>Blenniimorphae</taxon>
        <taxon>Blenniiformes</taxon>
        <taxon>Gobiesocoidei</taxon>
        <taxon>Gobiesocidae</taxon>
        <taxon>Gobiesocinae</taxon>
        <taxon>Gouania</taxon>
    </lineage>
</organism>
<keyword evidence="6" id="KW-0206">Cytoskeleton</keyword>
<comment type="similarity">
    <text evidence="3">Belongs to the kizuna family.</text>
</comment>
<dbReference type="GO" id="GO:0007051">
    <property type="term" value="P:spindle organization"/>
    <property type="evidence" value="ECO:0007669"/>
    <property type="project" value="InterPro"/>
</dbReference>
<dbReference type="PANTHER" id="PTHR16299">
    <property type="entry name" value="CENTROSOMAL PROTEIN KIZUNA"/>
    <property type="match status" value="1"/>
</dbReference>
<protein>
    <recommendedName>
        <fullName evidence="4">Centrosomal protein kizuna</fullName>
    </recommendedName>
    <alternativeName>
        <fullName evidence="9">Polo-like kinase 1 substrate 1</fullName>
    </alternativeName>
</protein>
<sequence length="620" mass="69735">MANVDHIDQRYLEKITSIQDGLRMREKRRLELERELFTYSRSDKRVSQIKCSKLRRYLQEISNREARAKMRNLELLRDVECMEISIRDYRPDRGPLQQQKANYFKRISSEMEARRKMQLEVEKAKVRTVSRKEWDTSHPAKDLTQLPVEHFLNHQTLRELGTETHTTSVHSPQASHRSPNRSRHSGKRLPSGLLKDFRVCGEDTASRRAHLSDDIWGSNDSPDDDNLGDKHDSAVELLPSVHALTTTARTVASGSDNEQDLSPLVTLTKPEKNDSLDSDGHVEAENAEHIVSQEEDKETRPGHLMPEEETAPGKQESASTSSSDVQLSESSASDLSISLTPSELEEDLPEGVASDRRAASAESLDYNQRQSPEVSKRSNGSTNISQLNSEPPALEMPLMSTSLPPSAARLWDRWFKHALVLKEHGVLSTERLVQLFTPLLVKSHAACSHQAKVLLRTLLSRSSEENPSAEDVSDLSAASLPVSDVNPAKPGNRNQSQELQSSEEDSPDESPVESGPIRETKAYQLLKQSAMQERQQSSEEEDEDGLSGTNDSLEEDVESAKRFPHQDPYPWKEKIKSKTRSALQSKAFWGESEDSDSDIEAALRPRPLNTNSDDTDDFYS</sequence>
<dbReference type="Proteomes" id="UP000694680">
    <property type="component" value="Chromosome 22"/>
</dbReference>
<feature type="compositionally biased region" description="Basic and acidic residues" evidence="10">
    <location>
        <begin position="558"/>
        <end position="576"/>
    </location>
</feature>
<reference evidence="11" key="2">
    <citation type="submission" date="2025-08" db="UniProtKB">
        <authorList>
            <consortium name="Ensembl"/>
        </authorList>
    </citation>
    <scope>IDENTIFICATION</scope>
</reference>
<evidence type="ECO:0000256" key="10">
    <source>
        <dbReference type="SAM" id="MobiDB-lite"/>
    </source>
</evidence>
<reference evidence="11" key="1">
    <citation type="submission" date="2020-06" db="EMBL/GenBank/DDBJ databases">
        <authorList>
            <consortium name="Wellcome Sanger Institute Data Sharing"/>
        </authorList>
    </citation>
    <scope>NUCLEOTIDE SEQUENCE [LARGE SCALE GENOMIC DNA]</scope>
</reference>
<evidence type="ECO:0000256" key="4">
    <source>
        <dbReference type="ARBA" id="ARBA00013872"/>
    </source>
</evidence>
<feature type="region of interest" description="Disordered" evidence="10">
    <location>
        <begin position="463"/>
        <end position="620"/>
    </location>
</feature>
<gene>
    <name evidence="11" type="primary">kiz</name>
</gene>
<evidence type="ECO:0000256" key="7">
    <source>
        <dbReference type="ARBA" id="ARBA00023273"/>
    </source>
</evidence>
<feature type="region of interest" description="Disordered" evidence="10">
    <location>
        <begin position="250"/>
        <end position="400"/>
    </location>
</feature>
<feature type="region of interest" description="Disordered" evidence="10">
    <location>
        <begin position="163"/>
        <end position="194"/>
    </location>
</feature>
<feature type="compositionally biased region" description="Polar residues" evidence="10">
    <location>
        <begin position="316"/>
        <end position="326"/>
    </location>
</feature>
<evidence type="ECO:0000256" key="3">
    <source>
        <dbReference type="ARBA" id="ARBA00010767"/>
    </source>
</evidence>
<reference evidence="11" key="3">
    <citation type="submission" date="2025-09" db="UniProtKB">
        <authorList>
            <consortium name="Ensembl"/>
        </authorList>
    </citation>
    <scope>IDENTIFICATION</scope>
</reference>
<feature type="compositionally biased region" description="Basic and acidic residues" evidence="10">
    <location>
        <begin position="269"/>
        <end position="301"/>
    </location>
</feature>
<evidence type="ECO:0000313" key="12">
    <source>
        <dbReference type="Proteomes" id="UP000694680"/>
    </source>
</evidence>
<evidence type="ECO:0000313" key="11">
    <source>
        <dbReference type="Ensembl" id="ENSGWIP00000054109.1"/>
    </source>
</evidence>
<keyword evidence="5" id="KW-0963">Cytoplasm</keyword>
<dbReference type="Ensembl" id="ENSGWIT00000058323.1">
    <property type="protein sequence ID" value="ENSGWIP00000054109.1"/>
    <property type="gene ID" value="ENSGWIG00000025916.1"/>
</dbReference>
<feature type="compositionally biased region" description="Polar residues" evidence="10">
    <location>
        <begin position="163"/>
        <end position="177"/>
    </location>
</feature>
<evidence type="ECO:0000256" key="1">
    <source>
        <dbReference type="ARBA" id="ARBA00004120"/>
    </source>
</evidence>
<evidence type="ECO:0000256" key="9">
    <source>
        <dbReference type="ARBA" id="ARBA00031153"/>
    </source>
</evidence>
<comment type="function">
    <text evidence="8">Centrosomal protein required for establishing a robust mitotic centrosome architecture that can endure the forces that converge on the centrosomes during spindle formation. Required for stabilizing the expanded pericentriolar material around the centriole.</text>
</comment>
<dbReference type="AlphaFoldDB" id="A0A8C5NGP8"/>
<dbReference type="PANTHER" id="PTHR16299:SF2">
    <property type="entry name" value="CENTROSOMAL PROTEIN KIZUNA"/>
    <property type="match status" value="1"/>
</dbReference>
<feature type="compositionally biased region" description="Acidic residues" evidence="10">
    <location>
        <begin position="501"/>
        <end position="511"/>
    </location>
</feature>
<evidence type="ECO:0000256" key="2">
    <source>
        <dbReference type="ARBA" id="ARBA00004300"/>
    </source>
</evidence>
<name>A0A8C5NGP8_GOUWI</name>
<keyword evidence="12" id="KW-1185">Reference proteome</keyword>
<feature type="compositionally biased region" description="Low complexity" evidence="10">
    <location>
        <begin position="327"/>
        <end position="342"/>
    </location>
</feature>
<evidence type="ECO:0000256" key="6">
    <source>
        <dbReference type="ARBA" id="ARBA00023212"/>
    </source>
</evidence>
<feature type="compositionally biased region" description="Polar residues" evidence="10">
    <location>
        <begin position="365"/>
        <end position="389"/>
    </location>
</feature>
<dbReference type="GO" id="GO:0005813">
    <property type="term" value="C:centrosome"/>
    <property type="evidence" value="ECO:0007669"/>
    <property type="project" value="UniProtKB-SubCell"/>
</dbReference>
<evidence type="ECO:0000256" key="8">
    <source>
        <dbReference type="ARBA" id="ARBA00024919"/>
    </source>
</evidence>
<feature type="region of interest" description="Disordered" evidence="10">
    <location>
        <begin position="212"/>
        <end position="231"/>
    </location>
</feature>
<keyword evidence="7" id="KW-0966">Cell projection</keyword>
<comment type="subcellular location">
    <subcellularLocation>
        <location evidence="1">Cytoplasm</location>
        <location evidence="1">Cytoskeleton</location>
        <location evidence="1">Cilium basal body</location>
    </subcellularLocation>
    <subcellularLocation>
        <location evidence="2">Cytoplasm</location>
        <location evidence="2">Cytoskeleton</location>
        <location evidence="2">Microtubule organizing center</location>
        <location evidence="2">Centrosome</location>
    </subcellularLocation>
</comment>
<feature type="compositionally biased region" description="Basic residues" evidence="10">
    <location>
        <begin position="178"/>
        <end position="187"/>
    </location>
</feature>
<dbReference type="InterPro" id="IPR026742">
    <property type="entry name" value="Centrosomal_kizuma"/>
</dbReference>
<accession>A0A8C5NGP8</accession>
<evidence type="ECO:0000256" key="5">
    <source>
        <dbReference type="ARBA" id="ARBA00022490"/>
    </source>
</evidence>